<dbReference type="AlphaFoldDB" id="A0A4Y9KMZ6"/>
<gene>
    <name evidence="4" type="ORF">E4K64_36450</name>
    <name evidence="3" type="ORF">E4K64_39985</name>
    <name evidence="2" type="ORF">E4K66_36270</name>
    <name evidence="1" type="ORF">E4K66_40255</name>
</gene>
<proteinExistence type="predicted"/>
<evidence type="ECO:0000313" key="5">
    <source>
        <dbReference type="Proteomes" id="UP000297700"/>
    </source>
</evidence>
<dbReference type="EMBL" id="SPQU01000039">
    <property type="protein sequence ID" value="TFV30189.1"/>
    <property type="molecule type" value="Genomic_DNA"/>
</dbReference>
<dbReference type="EMBL" id="SPQU01000125">
    <property type="protein sequence ID" value="TFV26491.1"/>
    <property type="molecule type" value="Genomic_DNA"/>
</dbReference>
<keyword evidence="6" id="KW-1185">Reference proteome</keyword>
<evidence type="ECO:0000313" key="3">
    <source>
        <dbReference type="EMBL" id="TFV65497.1"/>
    </source>
</evidence>
<dbReference type="EMBL" id="SPQS01000040">
    <property type="protein sequence ID" value="TFV68526.1"/>
    <property type="molecule type" value="Genomic_DNA"/>
</dbReference>
<organism evidence="1 6">
    <name type="scientific">Bradyrhizobium frederickii</name>
    <dbReference type="NCBI Taxonomy" id="2560054"/>
    <lineage>
        <taxon>Bacteria</taxon>
        <taxon>Pseudomonadati</taxon>
        <taxon>Pseudomonadota</taxon>
        <taxon>Alphaproteobacteria</taxon>
        <taxon>Hyphomicrobiales</taxon>
        <taxon>Nitrobacteraceae</taxon>
        <taxon>Bradyrhizobium</taxon>
    </lineage>
</organism>
<evidence type="ECO:0000313" key="6">
    <source>
        <dbReference type="Proteomes" id="UP000298225"/>
    </source>
</evidence>
<accession>A0A4Y9KMZ6</accession>
<dbReference type="EMBL" id="SPQS01000125">
    <property type="protein sequence ID" value="TFV65497.1"/>
    <property type="molecule type" value="Genomic_DNA"/>
</dbReference>
<dbReference type="Proteomes" id="UP000297700">
    <property type="component" value="Unassembled WGS sequence"/>
</dbReference>
<dbReference type="RefSeq" id="WP_135167509.1">
    <property type="nucleotide sequence ID" value="NZ_SPQS01000040.1"/>
</dbReference>
<comment type="caution">
    <text evidence="1">The sequence shown here is derived from an EMBL/GenBank/DDBJ whole genome shotgun (WGS) entry which is preliminary data.</text>
</comment>
<evidence type="ECO:0000313" key="4">
    <source>
        <dbReference type="EMBL" id="TFV68526.1"/>
    </source>
</evidence>
<evidence type="ECO:0000313" key="1">
    <source>
        <dbReference type="EMBL" id="TFV26491.1"/>
    </source>
</evidence>
<reference evidence="1 6" key="1">
    <citation type="submission" date="2019-03" db="EMBL/GenBank/DDBJ databases">
        <title>Bradyrhizobium strains diversity isolated from Chamaecrista fasciculata.</title>
        <authorList>
            <person name="Urquiaga M.C.O."/>
            <person name="Hungria M."/>
            <person name="Delamuta J.R.M."/>
        </authorList>
    </citation>
    <scope>NUCLEOTIDE SEQUENCE [LARGE SCALE GENOMIC DNA]</scope>
    <source>
        <strain evidence="1 6">CNPSo 3424</strain>
    </source>
</reference>
<feature type="non-terminal residue" evidence="1">
    <location>
        <position position="86"/>
    </location>
</feature>
<dbReference type="Proteomes" id="UP000298225">
    <property type="component" value="Unassembled WGS sequence"/>
</dbReference>
<reference evidence="3 5" key="2">
    <citation type="submission" date="2019-03" db="EMBL/GenBank/DDBJ databases">
        <title>Bradyrhizobium strains diversity.</title>
        <authorList>
            <person name="Urquiaga M.C.O."/>
            <person name="Hungria M."/>
            <person name="Delamuta J.R.M."/>
            <person name="Klepa M.S."/>
        </authorList>
    </citation>
    <scope>NUCLEOTIDE SEQUENCE [LARGE SCALE GENOMIC DNA]</scope>
    <source>
        <strain evidence="3 5">CNPSo 3426</strain>
    </source>
</reference>
<accession>A0A4Y9NNE7</accession>
<evidence type="ECO:0000313" key="2">
    <source>
        <dbReference type="EMBL" id="TFV30189.1"/>
    </source>
</evidence>
<dbReference type="OrthoDB" id="8376804at2"/>
<name>A0A4Y9KMZ6_9BRAD</name>
<sequence>MSHVTITDPHHFLFGHRLEVLKERSGRGPAYVVVALPDGRPRAVRIASTDLAETPITPHPNAADLPRISARTLIPLMQHLSASLGL</sequence>
<protein>
    <submittedName>
        <fullName evidence="1">Uncharacterized protein</fullName>
    </submittedName>
</protein>